<keyword evidence="3" id="KW-1185">Reference proteome</keyword>
<evidence type="ECO:0000313" key="3">
    <source>
        <dbReference type="Proteomes" id="UP000823775"/>
    </source>
</evidence>
<accession>A0ABS8WFM9</accession>
<name>A0ABS8WFM9_DATST</name>
<comment type="caution">
    <text evidence="2">The sequence shown here is derived from an EMBL/GenBank/DDBJ whole genome shotgun (WGS) entry which is preliminary data.</text>
</comment>
<proteinExistence type="predicted"/>
<gene>
    <name evidence="2" type="ORF">HAX54_045169</name>
</gene>
<feature type="compositionally biased region" description="Acidic residues" evidence="1">
    <location>
        <begin position="1"/>
        <end position="19"/>
    </location>
</feature>
<protein>
    <submittedName>
        <fullName evidence="2">Uncharacterized protein</fullName>
    </submittedName>
</protein>
<reference evidence="2 3" key="1">
    <citation type="journal article" date="2021" name="BMC Genomics">
        <title>Datura genome reveals duplications of psychoactive alkaloid biosynthetic genes and high mutation rate following tissue culture.</title>
        <authorList>
            <person name="Rajewski A."/>
            <person name="Carter-House D."/>
            <person name="Stajich J."/>
            <person name="Litt A."/>
        </authorList>
    </citation>
    <scope>NUCLEOTIDE SEQUENCE [LARGE SCALE GENOMIC DNA]</scope>
    <source>
        <strain evidence="2">AR-01</strain>
    </source>
</reference>
<evidence type="ECO:0000256" key="1">
    <source>
        <dbReference type="SAM" id="MobiDB-lite"/>
    </source>
</evidence>
<dbReference type="EMBL" id="JACEIK010006980">
    <property type="protein sequence ID" value="MCE3049558.1"/>
    <property type="molecule type" value="Genomic_DNA"/>
</dbReference>
<organism evidence="2 3">
    <name type="scientific">Datura stramonium</name>
    <name type="common">Jimsonweed</name>
    <name type="synonym">Common thornapple</name>
    <dbReference type="NCBI Taxonomy" id="4076"/>
    <lineage>
        <taxon>Eukaryota</taxon>
        <taxon>Viridiplantae</taxon>
        <taxon>Streptophyta</taxon>
        <taxon>Embryophyta</taxon>
        <taxon>Tracheophyta</taxon>
        <taxon>Spermatophyta</taxon>
        <taxon>Magnoliopsida</taxon>
        <taxon>eudicotyledons</taxon>
        <taxon>Gunneridae</taxon>
        <taxon>Pentapetalae</taxon>
        <taxon>asterids</taxon>
        <taxon>lamiids</taxon>
        <taxon>Solanales</taxon>
        <taxon>Solanaceae</taxon>
        <taxon>Solanoideae</taxon>
        <taxon>Datureae</taxon>
        <taxon>Datura</taxon>
    </lineage>
</organism>
<feature type="region of interest" description="Disordered" evidence="1">
    <location>
        <begin position="1"/>
        <end position="52"/>
    </location>
</feature>
<dbReference type="Proteomes" id="UP000823775">
    <property type="component" value="Unassembled WGS sequence"/>
</dbReference>
<evidence type="ECO:0000313" key="2">
    <source>
        <dbReference type="EMBL" id="MCE3049558.1"/>
    </source>
</evidence>
<sequence length="107" mass="11938">MQEDYGIEDNNNEEIELDNNDTPPIPTSRVGQTKLTRGEGSSRGGRPPLPELTNLRRRNRKIPTYLGEAIRGRMAAGTLWQTILYRSGTTAADEVVTDLKFHDGRGI</sequence>